<dbReference type="RefSeq" id="WP_171099788.1">
    <property type="nucleotide sequence ID" value="NZ_CP053084.1"/>
</dbReference>
<evidence type="ECO:0000256" key="1">
    <source>
        <dbReference type="SAM" id="Phobius"/>
    </source>
</evidence>
<keyword evidence="1" id="KW-0472">Membrane</keyword>
<feature type="transmembrane region" description="Helical" evidence="1">
    <location>
        <begin position="47"/>
        <end position="69"/>
    </location>
</feature>
<gene>
    <name evidence="2" type="ORF">HKT17_10065</name>
</gene>
<dbReference type="EMBL" id="CP053084">
    <property type="protein sequence ID" value="QJR30026.1"/>
    <property type="molecule type" value="Genomic_DNA"/>
</dbReference>
<keyword evidence="1" id="KW-0812">Transmembrane</keyword>
<reference evidence="2 3" key="1">
    <citation type="submission" date="2020-05" db="EMBL/GenBank/DDBJ databases">
        <title>Compete genome of Limnobacter sp. SAORIC-580.</title>
        <authorList>
            <person name="Song J."/>
            <person name="Cho J.-C."/>
        </authorList>
    </citation>
    <scope>NUCLEOTIDE SEQUENCE [LARGE SCALE GENOMIC DNA]</scope>
    <source>
        <strain evidence="2 3">SAORIC-580</strain>
    </source>
</reference>
<name>A0ABX6N6I1_9BURK</name>
<evidence type="ECO:0008006" key="4">
    <source>
        <dbReference type="Google" id="ProtNLM"/>
    </source>
</evidence>
<proteinExistence type="predicted"/>
<evidence type="ECO:0000313" key="2">
    <source>
        <dbReference type="EMBL" id="QJR30026.1"/>
    </source>
</evidence>
<protein>
    <recommendedName>
        <fullName evidence="4">DUF4234 domain-containing protein</fullName>
    </recommendedName>
</protein>
<accession>A0ABX6N6I1</accession>
<feature type="transmembrane region" description="Helical" evidence="1">
    <location>
        <begin position="7"/>
        <end position="27"/>
    </location>
</feature>
<evidence type="ECO:0000313" key="3">
    <source>
        <dbReference type="Proteomes" id="UP000501130"/>
    </source>
</evidence>
<feature type="transmembrane region" description="Helical" evidence="1">
    <location>
        <begin position="81"/>
        <end position="103"/>
    </location>
</feature>
<keyword evidence="3" id="KW-1185">Reference proteome</keyword>
<dbReference type="Proteomes" id="UP000501130">
    <property type="component" value="Chromosome"/>
</dbReference>
<organism evidence="2 3">
    <name type="scientific">Limnobacter profundi</name>
    <dbReference type="NCBI Taxonomy" id="2732163"/>
    <lineage>
        <taxon>Bacteria</taxon>
        <taxon>Pseudomonadati</taxon>
        <taxon>Pseudomonadota</taxon>
        <taxon>Betaproteobacteria</taxon>
        <taxon>Burkholderiales</taxon>
        <taxon>Burkholderiaceae</taxon>
        <taxon>Limnobacter</taxon>
    </lineage>
</organism>
<sequence length="113" mass="12943">MNRSAAILLAIATALPIVYIFYFFAAFDSMSGQMTQEEMQAKFDLLFRLHLGTMALIGGLLIVYIIYLFRTEHVPKDKKALWAVVLFMGNILSMPVFWFLYVWKPLQRGSVAT</sequence>
<keyword evidence="1" id="KW-1133">Transmembrane helix</keyword>